<evidence type="ECO:0008006" key="3">
    <source>
        <dbReference type="Google" id="ProtNLM"/>
    </source>
</evidence>
<sequence length="41" mass="4278">MMFTQAVLGMVLLSHVSAAWTVPFLALLSGSAARSLDQGLS</sequence>
<gene>
    <name evidence="1" type="ORF">ABIG07_000297</name>
</gene>
<proteinExistence type="predicted"/>
<dbReference type="RefSeq" id="WP_259220879.1">
    <property type="nucleotide sequence ID" value="NZ_JBGBZG010000003.1"/>
</dbReference>
<protein>
    <recommendedName>
        <fullName evidence="3">MFS transporter</fullName>
    </recommendedName>
</protein>
<accession>A0ABV4FIE8</accession>
<evidence type="ECO:0000313" key="2">
    <source>
        <dbReference type="Proteomes" id="UP001565369"/>
    </source>
</evidence>
<comment type="caution">
    <text evidence="1">The sequence shown here is derived from an EMBL/GenBank/DDBJ whole genome shotgun (WGS) entry which is preliminary data.</text>
</comment>
<evidence type="ECO:0000313" key="1">
    <source>
        <dbReference type="EMBL" id="MEY9451349.1"/>
    </source>
</evidence>
<dbReference type="Proteomes" id="UP001565369">
    <property type="component" value="Unassembled WGS sequence"/>
</dbReference>
<reference evidence="1 2" key="1">
    <citation type="submission" date="2024-07" db="EMBL/GenBank/DDBJ databases">
        <title>Genomic Encyclopedia of Type Strains, Phase V (KMG-V): Genome sequencing to study the core and pangenomes of soil and plant-associated prokaryotes.</title>
        <authorList>
            <person name="Whitman W."/>
        </authorList>
    </citation>
    <scope>NUCLEOTIDE SEQUENCE [LARGE SCALE GENOMIC DNA]</scope>
    <source>
        <strain evidence="1 2">USDA 152</strain>
    </source>
</reference>
<dbReference type="EMBL" id="JBGBZJ010000002">
    <property type="protein sequence ID" value="MEY9451349.1"/>
    <property type="molecule type" value="Genomic_DNA"/>
</dbReference>
<organism evidence="1 2">
    <name type="scientific">Bradyrhizobium ottawaense</name>
    <dbReference type="NCBI Taxonomy" id="931866"/>
    <lineage>
        <taxon>Bacteria</taxon>
        <taxon>Pseudomonadati</taxon>
        <taxon>Pseudomonadota</taxon>
        <taxon>Alphaproteobacteria</taxon>
        <taxon>Hyphomicrobiales</taxon>
        <taxon>Nitrobacteraceae</taxon>
        <taxon>Bradyrhizobium</taxon>
    </lineage>
</organism>
<name>A0ABV4FIE8_9BRAD</name>
<keyword evidence="2" id="KW-1185">Reference proteome</keyword>